<dbReference type="Pfam" id="PF12229">
    <property type="entry name" value="PG_binding_4"/>
    <property type="match status" value="1"/>
</dbReference>
<feature type="region of interest" description="Disordered" evidence="2">
    <location>
        <begin position="453"/>
        <end position="480"/>
    </location>
</feature>
<dbReference type="AlphaFoldDB" id="A0A329MIM0"/>
<evidence type="ECO:0000256" key="2">
    <source>
        <dbReference type="SAM" id="MobiDB-lite"/>
    </source>
</evidence>
<dbReference type="InterPro" id="IPR052913">
    <property type="entry name" value="Glycopeptide_resist_protein"/>
</dbReference>
<dbReference type="SMART" id="SM01208">
    <property type="entry name" value="G5"/>
    <property type="match status" value="1"/>
</dbReference>
<evidence type="ECO:0000313" key="4">
    <source>
        <dbReference type="EMBL" id="RAV17427.1"/>
    </source>
</evidence>
<dbReference type="InterPro" id="IPR007391">
    <property type="entry name" value="Vancomycin_resist_VanW"/>
</dbReference>
<feature type="domain" description="G5" evidence="3">
    <location>
        <begin position="377"/>
        <end position="456"/>
    </location>
</feature>
<gene>
    <name evidence="4" type="ORF">DQG23_27705</name>
</gene>
<dbReference type="EMBL" id="QMFB01000019">
    <property type="protein sequence ID" value="RAV17427.1"/>
    <property type="molecule type" value="Genomic_DNA"/>
</dbReference>
<dbReference type="InterPro" id="IPR022029">
    <property type="entry name" value="YoaR-like_PG-bd"/>
</dbReference>
<evidence type="ECO:0000259" key="3">
    <source>
        <dbReference type="PROSITE" id="PS51109"/>
    </source>
</evidence>
<dbReference type="PANTHER" id="PTHR35788:SF1">
    <property type="entry name" value="EXPORTED PROTEIN"/>
    <property type="match status" value="1"/>
</dbReference>
<dbReference type="PROSITE" id="PS51109">
    <property type="entry name" value="G5"/>
    <property type="match status" value="1"/>
</dbReference>
<proteinExistence type="predicted"/>
<organism evidence="4 5">
    <name type="scientific">Paenibacillus contaminans</name>
    <dbReference type="NCBI Taxonomy" id="450362"/>
    <lineage>
        <taxon>Bacteria</taxon>
        <taxon>Bacillati</taxon>
        <taxon>Bacillota</taxon>
        <taxon>Bacilli</taxon>
        <taxon>Bacillales</taxon>
        <taxon>Paenibacillaceae</taxon>
        <taxon>Paenibacillus</taxon>
    </lineage>
</organism>
<dbReference type="Pfam" id="PF04294">
    <property type="entry name" value="VanW"/>
    <property type="match status" value="1"/>
</dbReference>
<name>A0A329MIM0_9BACL</name>
<accession>A0A329MIM0</accession>
<dbReference type="Proteomes" id="UP000250369">
    <property type="component" value="Unassembled WGS sequence"/>
</dbReference>
<keyword evidence="1" id="KW-0732">Signal</keyword>
<dbReference type="InterPro" id="IPR011098">
    <property type="entry name" value="G5_dom"/>
</dbReference>
<comment type="caution">
    <text evidence="4">The sequence shown here is derived from an EMBL/GenBank/DDBJ whole genome shotgun (WGS) entry which is preliminary data.</text>
</comment>
<sequence>MALLKRLLIGGIVLGVLAAAGGAASLAVYATRQTVPAGVIVSGWHAEGVSLQGFRAKLEDAVLLLARQQVRLKAEPAGGVATSLTLEQLGLRSNADEIIAQMEALKSGSLWQRAQLRKKLTNRALGLQITFDKEVLQRTVDQTWIALQKSEPVNALRIISPQDEVRIDPGRNGYRIDTEELLRQLDGRFPPKDWMLGILQAPIPLTLPLLAIKPAVTEETLKAQGITRKIAEFSTVFPASGEGRIHNVSSAAQTVHDMLLPPDGIFDYSKIIQETEKKFGFQEAPVILNGKLVPGVGGGICQVSSTLYNAVLLGGLQIVERRNHSLPVSYVTPGLDATYADGYINFKFKNNTGHHLLIRTSMDNGRLTVKLFGQTPSDITYEVVTKTIRELPAPNKYVQNPTLRKGKKVTLQQGKPGLIVETYRVKKQNGNVVSTDLVSRDAYAPQPTLIAVNGDESKLGDDTAPAPSVIEDGVRGPNFR</sequence>
<evidence type="ECO:0000313" key="5">
    <source>
        <dbReference type="Proteomes" id="UP000250369"/>
    </source>
</evidence>
<keyword evidence="5" id="KW-1185">Reference proteome</keyword>
<evidence type="ECO:0000256" key="1">
    <source>
        <dbReference type="ARBA" id="ARBA00022729"/>
    </source>
</evidence>
<protein>
    <recommendedName>
        <fullName evidence="3">G5 domain-containing protein</fullName>
    </recommendedName>
</protein>
<reference evidence="4 5" key="1">
    <citation type="journal article" date="2009" name="Int. J. Syst. Evol. Microbiol.">
        <title>Paenibacillus contaminans sp. nov., isolated from a contaminated laboratory plate.</title>
        <authorList>
            <person name="Chou J.H."/>
            <person name="Lee J.H."/>
            <person name="Lin M.C."/>
            <person name="Chang P.S."/>
            <person name="Arun A.B."/>
            <person name="Young C.C."/>
            <person name="Chen W.M."/>
        </authorList>
    </citation>
    <scope>NUCLEOTIDE SEQUENCE [LARGE SCALE GENOMIC DNA]</scope>
    <source>
        <strain evidence="4 5">CKOBP-6</strain>
    </source>
</reference>
<dbReference type="Gene3D" id="2.20.230.10">
    <property type="entry name" value="Resuscitation-promoting factor rpfb"/>
    <property type="match status" value="1"/>
</dbReference>
<dbReference type="Pfam" id="PF07501">
    <property type="entry name" value="G5"/>
    <property type="match status" value="1"/>
</dbReference>
<dbReference type="PANTHER" id="PTHR35788">
    <property type="entry name" value="EXPORTED PROTEIN-RELATED"/>
    <property type="match status" value="1"/>
</dbReference>